<evidence type="ECO:0000313" key="2">
    <source>
        <dbReference type="EMBL" id="KAK0984155.1"/>
    </source>
</evidence>
<protein>
    <recommendedName>
        <fullName evidence="1">F-box domain-containing protein</fullName>
    </recommendedName>
</protein>
<dbReference type="AlphaFoldDB" id="A0AAN6KI06"/>
<dbReference type="InterPro" id="IPR001810">
    <property type="entry name" value="F-box_dom"/>
</dbReference>
<name>A0AAN6KI06_9PEZI</name>
<dbReference type="Pfam" id="PF00646">
    <property type="entry name" value="F-box"/>
    <property type="match status" value="1"/>
</dbReference>
<dbReference type="EMBL" id="JAUJLE010000098">
    <property type="protein sequence ID" value="KAK0984155.1"/>
    <property type="molecule type" value="Genomic_DNA"/>
</dbReference>
<dbReference type="InterPro" id="IPR036047">
    <property type="entry name" value="F-box-like_dom_sf"/>
</dbReference>
<comment type="caution">
    <text evidence="2">The sequence shown here is derived from an EMBL/GenBank/DDBJ whole genome shotgun (WGS) entry which is preliminary data.</text>
</comment>
<dbReference type="PROSITE" id="PS50181">
    <property type="entry name" value="FBOX"/>
    <property type="match status" value="1"/>
</dbReference>
<reference evidence="2" key="1">
    <citation type="submission" date="2023-06" db="EMBL/GenBank/DDBJ databases">
        <title>Black Yeasts Isolated from many extreme environments.</title>
        <authorList>
            <person name="Coleine C."/>
            <person name="Stajich J.E."/>
            <person name="Selbmann L."/>
        </authorList>
    </citation>
    <scope>NUCLEOTIDE SEQUENCE</scope>
    <source>
        <strain evidence="2">CCFEE 5200</strain>
    </source>
</reference>
<accession>A0AAN6KI06</accession>
<sequence>MAEDMNSYENALIQRLVLRLPKIDPTDDNLKVDRPAAMSSSVTRSPDASASLGTLGVLPLELLQHISEFLDFRSISRLKRTCLRARDVVETVLAYSRTVMYAAKALAALGKIGMMRYHSVGAIYATLVSRECASCGASGVYLSLPTCERFCYDCVCKNHAIRVAALEICGFTSAAADEIFSAYEIYRDNWDSNGFQPNLLDFAIQFIEGGVYHQGNAIAYGDDWDSALEGLGMRPEKRQALLKAEHTDLRMRDTAEMWAKYIFETVYEWLSDPDDGLTRASAAKIQTVALPATPPQDHVMVYKGGPLHYLKRIWRSRDSNRVDFSKLFSRLPTDFSPVDNKMVYFAESKLWAHRYAKLADDICYPVPAATLHVAVPSSMINQAIRIADEDFKQLAFKCLQGRNRLGIRRQNLRPYLEASLLLGPVCGNSTAQVEEFTDPDQITVVKMGGEEPLQYAFVGDEMALELNNKCNGKVWIEELNSQGMAMYREA</sequence>
<dbReference type="SUPFAM" id="SSF81383">
    <property type="entry name" value="F-box domain"/>
    <property type="match status" value="1"/>
</dbReference>
<evidence type="ECO:0000313" key="3">
    <source>
        <dbReference type="Proteomes" id="UP001175353"/>
    </source>
</evidence>
<organism evidence="2 3">
    <name type="scientific">Friedmanniomyces endolithicus</name>
    <dbReference type="NCBI Taxonomy" id="329885"/>
    <lineage>
        <taxon>Eukaryota</taxon>
        <taxon>Fungi</taxon>
        <taxon>Dikarya</taxon>
        <taxon>Ascomycota</taxon>
        <taxon>Pezizomycotina</taxon>
        <taxon>Dothideomycetes</taxon>
        <taxon>Dothideomycetidae</taxon>
        <taxon>Mycosphaerellales</taxon>
        <taxon>Teratosphaeriaceae</taxon>
        <taxon>Friedmanniomyces</taxon>
    </lineage>
</organism>
<feature type="domain" description="F-box" evidence="1">
    <location>
        <begin position="52"/>
        <end position="98"/>
    </location>
</feature>
<proteinExistence type="predicted"/>
<keyword evidence="3" id="KW-1185">Reference proteome</keyword>
<evidence type="ECO:0000259" key="1">
    <source>
        <dbReference type="PROSITE" id="PS50181"/>
    </source>
</evidence>
<dbReference type="Proteomes" id="UP001175353">
    <property type="component" value="Unassembled WGS sequence"/>
</dbReference>
<gene>
    <name evidence="2" type="ORF">LTR91_011003</name>
</gene>